<evidence type="ECO:0000313" key="1">
    <source>
        <dbReference type="EMBL" id="KKL20827.1"/>
    </source>
</evidence>
<evidence type="ECO:0008006" key="2">
    <source>
        <dbReference type="Google" id="ProtNLM"/>
    </source>
</evidence>
<proteinExistence type="predicted"/>
<sequence>MDYKIIIENIMKLDKKIRFSVICDMYGNIVLSRHRDGLENFLTEDETKDTLQYSVEAWRIRHKHENKIGKGKFALVEYEKLRRLTIPLSHERLLLITLDNTDNDFSVIENI</sequence>
<gene>
    <name evidence="1" type="ORF">LCGC14_2451560</name>
</gene>
<name>A0A0F9C3I5_9ZZZZ</name>
<comment type="caution">
    <text evidence="1">The sequence shown here is derived from an EMBL/GenBank/DDBJ whole genome shotgun (WGS) entry which is preliminary data.</text>
</comment>
<accession>A0A0F9C3I5</accession>
<protein>
    <recommendedName>
        <fullName evidence="2">Roadblock/LAMTOR2 domain-containing protein</fullName>
    </recommendedName>
</protein>
<reference evidence="1" key="1">
    <citation type="journal article" date="2015" name="Nature">
        <title>Complex archaea that bridge the gap between prokaryotes and eukaryotes.</title>
        <authorList>
            <person name="Spang A."/>
            <person name="Saw J.H."/>
            <person name="Jorgensen S.L."/>
            <person name="Zaremba-Niedzwiedzka K."/>
            <person name="Martijn J."/>
            <person name="Lind A.E."/>
            <person name="van Eijk R."/>
            <person name="Schleper C."/>
            <person name="Guy L."/>
            <person name="Ettema T.J."/>
        </authorList>
    </citation>
    <scope>NUCLEOTIDE SEQUENCE</scope>
</reference>
<feature type="non-terminal residue" evidence="1">
    <location>
        <position position="111"/>
    </location>
</feature>
<dbReference type="AlphaFoldDB" id="A0A0F9C3I5"/>
<dbReference type="EMBL" id="LAZR01037948">
    <property type="protein sequence ID" value="KKL20827.1"/>
    <property type="molecule type" value="Genomic_DNA"/>
</dbReference>
<organism evidence="1">
    <name type="scientific">marine sediment metagenome</name>
    <dbReference type="NCBI Taxonomy" id="412755"/>
    <lineage>
        <taxon>unclassified sequences</taxon>
        <taxon>metagenomes</taxon>
        <taxon>ecological metagenomes</taxon>
    </lineage>
</organism>